<protein>
    <submittedName>
        <fullName evidence="2">Hint domain-containing protein</fullName>
    </submittedName>
</protein>
<proteinExistence type="predicted"/>
<dbReference type="STRING" id="1173584.SAMN05444851_1797"/>
<keyword evidence="3" id="KW-1185">Reference proteome</keyword>
<feature type="domain" description="Hedgehog/Intein (Hint)" evidence="1">
    <location>
        <begin position="15"/>
        <end position="147"/>
    </location>
</feature>
<dbReference type="EMBL" id="FOJB01000001">
    <property type="protein sequence ID" value="SEW16340.1"/>
    <property type="molecule type" value="Genomic_DNA"/>
</dbReference>
<reference evidence="2 3" key="1">
    <citation type="submission" date="2016-10" db="EMBL/GenBank/DDBJ databases">
        <authorList>
            <person name="de Groot N.N."/>
        </authorList>
    </citation>
    <scope>NUCLEOTIDE SEQUENCE [LARGE SCALE GENOMIC DNA]</scope>
    <source>
        <strain evidence="2 3">DSM 29439</strain>
    </source>
</reference>
<dbReference type="AlphaFoldDB" id="A0A1I0PPL7"/>
<accession>A0A1I0PPL7</accession>
<dbReference type="InterPro" id="IPR028992">
    <property type="entry name" value="Hedgehog/Intein_dom"/>
</dbReference>
<organism evidence="2 3">
    <name type="scientific">Aliiroseovarius sediminilitoris</name>
    <dbReference type="NCBI Taxonomy" id="1173584"/>
    <lineage>
        <taxon>Bacteria</taxon>
        <taxon>Pseudomonadati</taxon>
        <taxon>Pseudomonadota</taxon>
        <taxon>Alphaproteobacteria</taxon>
        <taxon>Rhodobacterales</taxon>
        <taxon>Paracoccaceae</taxon>
        <taxon>Aliiroseovarius</taxon>
    </lineage>
</organism>
<evidence type="ECO:0000313" key="3">
    <source>
        <dbReference type="Proteomes" id="UP000199650"/>
    </source>
</evidence>
<evidence type="ECO:0000259" key="1">
    <source>
        <dbReference type="Pfam" id="PF13403"/>
    </source>
</evidence>
<name>A0A1I0PPL7_9RHOB</name>
<evidence type="ECO:0000313" key="2">
    <source>
        <dbReference type="EMBL" id="SEW16340.1"/>
    </source>
</evidence>
<gene>
    <name evidence="2" type="ORF">SAMN05444851_1797</name>
</gene>
<dbReference type="Proteomes" id="UP000199650">
    <property type="component" value="Unassembled WGS sequence"/>
</dbReference>
<dbReference type="Pfam" id="PF13403">
    <property type="entry name" value="Hint_2"/>
    <property type="match status" value="1"/>
</dbReference>
<sequence>MRGRHSRRGIASSGLSANTRVETLRGPVIARELQIGDQVKTYGGGFSTLRWVGTSRVADEASVPMRRTSFDGHESSTLVTSDQLVLVSHYQTEILFGANEVLCPAIHLADIGMFSPDPTVNPIFVHLLFDTYELVKCGDDWLESLRPNMDQIVAEDAKTAQEILSHLPKLVSQQGRAAYVRTRPVLDEREVALLFG</sequence>